<protein>
    <submittedName>
        <fullName evidence="1">Uncharacterized protein</fullName>
    </submittedName>
</protein>
<evidence type="ECO:0000313" key="1">
    <source>
        <dbReference type="EMBL" id="CAK9146498.1"/>
    </source>
</evidence>
<dbReference type="EMBL" id="CAUOFW020001589">
    <property type="protein sequence ID" value="CAK9146498.1"/>
    <property type="molecule type" value="Genomic_DNA"/>
</dbReference>
<proteinExistence type="predicted"/>
<organism evidence="1 2">
    <name type="scientific">Ilex paraguariensis</name>
    <name type="common">yerba mate</name>
    <dbReference type="NCBI Taxonomy" id="185542"/>
    <lineage>
        <taxon>Eukaryota</taxon>
        <taxon>Viridiplantae</taxon>
        <taxon>Streptophyta</taxon>
        <taxon>Embryophyta</taxon>
        <taxon>Tracheophyta</taxon>
        <taxon>Spermatophyta</taxon>
        <taxon>Magnoliopsida</taxon>
        <taxon>eudicotyledons</taxon>
        <taxon>Gunneridae</taxon>
        <taxon>Pentapetalae</taxon>
        <taxon>asterids</taxon>
        <taxon>campanulids</taxon>
        <taxon>Aquifoliales</taxon>
        <taxon>Aquifoliaceae</taxon>
        <taxon>Ilex</taxon>
    </lineage>
</organism>
<dbReference type="Proteomes" id="UP001642360">
    <property type="component" value="Unassembled WGS sequence"/>
</dbReference>
<reference evidence="1 2" key="1">
    <citation type="submission" date="2024-02" db="EMBL/GenBank/DDBJ databases">
        <authorList>
            <person name="Vignale AGUSTIN F."/>
            <person name="Sosa J E."/>
            <person name="Modenutti C."/>
        </authorList>
    </citation>
    <scope>NUCLEOTIDE SEQUENCE [LARGE SCALE GENOMIC DNA]</scope>
</reference>
<comment type="caution">
    <text evidence="1">The sequence shown here is derived from an EMBL/GenBank/DDBJ whole genome shotgun (WGS) entry which is preliminary data.</text>
</comment>
<name>A0ABC8RP44_9AQUA</name>
<gene>
    <name evidence="1" type="ORF">ILEXP_LOCUS14351</name>
</gene>
<dbReference type="AlphaFoldDB" id="A0ABC8RP44"/>
<evidence type="ECO:0000313" key="2">
    <source>
        <dbReference type="Proteomes" id="UP001642360"/>
    </source>
</evidence>
<keyword evidence="2" id="KW-1185">Reference proteome</keyword>
<accession>A0ABC8RP44</accession>
<sequence>MEYRAKRSYVYNKQGGEEASSSAVDVSIREESGCSAIGAPKSLELSRSVVEISGSSGVGGIAETSTYAIGKVRSGVRATRTAEAEGSLAAKAGAVTGVKLIKMTEEEETP</sequence>